<evidence type="ECO:0000259" key="2">
    <source>
        <dbReference type="PROSITE" id="PS50123"/>
    </source>
</evidence>
<dbReference type="Pfam" id="PF01739">
    <property type="entry name" value="CheR"/>
    <property type="match status" value="1"/>
</dbReference>
<dbReference type="PRINTS" id="PR00996">
    <property type="entry name" value="CHERMTFRASE"/>
</dbReference>
<feature type="region of interest" description="Disordered" evidence="1">
    <location>
        <begin position="283"/>
        <end position="311"/>
    </location>
</feature>
<dbReference type="SUPFAM" id="SSF53335">
    <property type="entry name" value="S-adenosyl-L-methionine-dependent methyltransferases"/>
    <property type="match status" value="1"/>
</dbReference>
<dbReference type="InterPro" id="IPR050903">
    <property type="entry name" value="Bact_Chemotaxis_MeTrfase"/>
</dbReference>
<dbReference type="SMART" id="SM00138">
    <property type="entry name" value="MeTrc"/>
    <property type="match status" value="1"/>
</dbReference>
<dbReference type="AlphaFoldDB" id="A0A511MVE9"/>
<dbReference type="InterPro" id="IPR011990">
    <property type="entry name" value="TPR-like_helical_dom_sf"/>
</dbReference>
<dbReference type="PANTHER" id="PTHR24422">
    <property type="entry name" value="CHEMOTAXIS PROTEIN METHYLTRANSFERASE"/>
    <property type="match status" value="1"/>
</dbReference>
<dbReference type="Gene3D" id="3.40.50.150">
    <property type="entry name" value="Vaccinia Virus protein VP39"/>
    <property type="match status" value="1"/>
</dbReference>
<evidence type="ECO:0000313" key="4">
    <source>
        <dbReference type="Proteomes" id="UP000321306"/>
    </source>
</evidence>
<dbReference type="InterPro" id="IPR000780">
    <property type="entry name" value="CheR_MeTrfase"/>
</dbReference>
<dbReference type="PANTHER" id="PTHR24422:SF10">
    <property type="entry name" value="CHEMOTAXIS PROTEIN METHYLTRANSFERASE 2"/>
    <property type="match status" value="1"/>
</dbReference>
<dbReference type="EMBL" id="BJXB01000001">
    <property type="protein sequence ID" value="GEM44381.1"/>
    <property type="molecule type" value="Genomic_DNA"/>
</dbReference>
<dbReference type="InterPro" id="IPR029063">
    <property type="entry name" value="SAM-dependent_MTases_sf"/>
</dbReference>
<dbReference type="GO" id="GO:0008757">
    <property type="term" value="F:S-adenosylmethionine-dependent methyltransferase activity"/>
    <property type="evidence" value="ECO:0007669"/>
    <property type="project" value="InterPro"/>
</dbReference>
<organism evidence="3 4">
    <name type="scientific">Deinococcus cellulosilyticus (strain DSM 18568 / NBRC 106333 / KACC 11606 / 5516J-15)</name>
    <dbReference type="NCBI Taxonomy" id="1223518"/>
    <lineage>
        <taxon>Bacteria</taxon>
        <taxon>Thermotogati</taxon>
        <taxon>Deinococcota</taxon>
        <taxon>Deinococci</taxon>
        <taxon>Deinococcales</taxon>
        <taxon>Deinococcaceae</taxon>
        <taxon>Deinococcus</taxon>
    </lineage>
</organism>
<keyword evidence="4" id="KW-1185">Reference proteome</keyword>
<name>A0A511MVE9_DEIC1</name>
<gene>
    <name evidence="3" type="ORF">DC3_00160</name>
</gene>
<comment type="caution">
    <text evidence="3">The sequence shown here is derived from an EMBL/GenBank/DDBJ whole genome shotgun (WGS) entry which is preliminary data.</text>
</comment>
<evidence type="ECO:0000313" key="3">
    <source>
        <dbReference type="EMBL" id="GEM44381.1"/>
    </source>
</evidence>
<dbReference type="OrthoDB" id="9816309at2"/>
<accession>A0A511MVE9</accession>
<proteinExistence type="predicted"/>
<evidence type="ECO:0000256" key="1">
    <source>
        <dbReference type="SAM" id="MobiDB-lite"/>
    </source>
</evidence>
<sequence>MSAVDGLHPALLQQLIERVEQVGGIRIQPMQHPLLLRALRELGEEGTEDLNPRVVHLLSLPDLLFTHSLIERLTIHETYFFRGEQQVRQLREIILPELQKRPHPVRVWSAGCSTGEEAYTLSILLKTEFGMQDALVFGTDLHPEAIAKARQGRYRAWSFRSTPESIQQQCFTHVGQCWVIKSFLKQHVHFGVLNLKGLPWQPLFQNAALQLKHLDLILCRNVTLYFGAESAQQVYRAFAEVLAPGGTLMLGATDPHPEPESGLHPERHPLGWVWKKEHKTATIRHRKVTPRSTRTFGPSPRQPRMHLQDPPQQVFSASGTDLPETLEGLRQHVFLHPDDPLALFQLAQAWIRAGTPDRAFPLLRSLRTLLEGRPRDEALTPELHVQELLTATLYTLNQMKGTP</sequence>
<protein>
    <recommendedName>
        <fullName evidence="2">CheR-type methyltransferase domain-containing protein</fullName>
    </recommendedName>
</protein>
<reference evidence="3 4" key="1">
    <citation type="submission" date="2019-07" db="EMBL/GenBank/DDBJ databases">
        <title>Whole genome shotgun sequence of Deinococcus cellulosilyticus NBRC 106333.</title>
        <authorList>
            <person name="Hosoyama A."/>
            <person name="Uohara A."/>
            <person name="Ohji S."/>
            <person name="Ichikawa N."/>
        </authorList>
    </citation>
    <scope>NUCLEOTIDE SEQUENCE [LARGE SCALE GENOMIC DNA]</scope>
    <source>
        <strain evidence="3 4">NBRC 106333</strain>
    </source>
</reference>
<dbReference type="RefSeq" id="WP_146881548.1">
    <property type="nucleotide sequence ID" value="NZ_BJXB01000001.1"/>
</dbReference>
<dbReference type="PROSITE" id="PS50123">
    <property type="entry name" value="CHER"/>
    <property type="match status" value="1"/>
</dbReference>
<feature type="domain" description="CheR-type methyltransferase" evidence="2">
    <location>
        <begin position="1"/>
        <end position="254"/>
    </location>
</feature>
<dbReference type="InterPro" id="IPR022642">
    <property type="entry name" value="CheR_C"/>
</dbReference>
<dbReference type="Proteomes" id="UP000321306">
    <property type="component" value="Unassembled WGS sequence"/>
</dbReference>
<dbReference type="SUPFAM" id="SSF48452">
    <property type="entry name" value="TPR-like"/>
    <property type="match status" value="1"/>
</dbReference>